<reference evidence="1 2" key="1">
    <citation type="journal article" date="2021" name="Nat. Plants">
        <title>The Taxus genome provides insights into paclitaxel biosynthesis.</title>
        <authorList>
            <person name="Xiong X."/>
            <person name="Gou J."/>
            <person name="Liao Q."/>
            <person name="Li Y."/>
            <person name="Zhou Q."/>
            <person name="Bi G."/>
            <person name="Li C."/>
            <person name="Du R."/>
            <person name="Wang X."/>
            <person name="Sun T."/>
            <person name="Guo L."/>
            <person name="Liang H."/>
            <person name="Lu P."/>
            <person name="Wu Y."/>
            <person name="Zhang Z."/>
            <person name="Ro D.K."/>
            <person name="Shang Y."/>
            <person name="Huang S."/>
            <person name="Yan J."/>
        </authorList>
    </citation>
    <scope>NUCLEOTIDE SEQUENCE [LARGE SCALE GENOMIC DNA]</scope>
    <source>
        <strain evidence="1">Ta-2019</strain>
    </source>
</reference>
<organism evidence="1 2">
    <name type="scientific">Taxus chinensis</name>
    <name type="common">Chinese yew</name>
    <name type="synonym">Taxus wallichiana var. chinensis</name>
    <dbReference type="NCBI Taxonomy" id="29808"/>
    <lineage>
        <taxon>Eukaryota</taxon>
        <taxon>Viridiplantae</taxon>
        <taxon>Streptophyta</taxon>
        <taxon>Embryophyta</taxon>
        <taxon>Tracheophyta</taxon>
        <taxon>Spermatophyta</taxon>
        <taxon>Pinopsida</taxon>
        <taxon>Pinidae</taxon>
        <taxon>Conifers II</taxon>
        <taxon>Cupressales</taxon>
        <taxon>Taxaceae</taxon>
        <taxon>Taxus</taxon>
    </lineage>
</organism>
<sequence length="68" mass="7674">MGNAPPVTTAKPIQVLCHDKINEYAKIGEQGIVVSSWIEWILRDGQEMIGKFTMLYQDIIQANKELQA</sequence>
<dbReference type="AlphaFoldDB" id="A0AA38G926"/>
<feature type="non-terminal residue" evidence="1">
    <location>
        <position position="68"/>
    </location>
</feature>
<dbReference type="EMBL" id="JAHRHJ020000004">
    <property type="protein sequence ID" value="KAH9318867.1"/>
    <property type="molecule type" value="Genomic_DNA"/>
</dbReference>
<accession>A0AA38G926</accession>
<evidence type="ECO:0000313" key="1">
    <source>
        <dbReference type="EMBL" id="KAH9318867.1"/>
    </source>
</evidence>
<evidence type="ECO:0000313" key="2">
    <source>
        <dbReference type="Proteomes" id="UP000824469"/>
    </source>
</evidence>
<proteinExistence type="predicted"/>
<dbReference type="Proteomes" id="UP000824469">
    <property type="component" value="Unassembled WGS sequence"/>
</dbReference>
<keyword evidence="2" id="KW-1185">Reference proteome</keyword>
<gene>
    <name evidence="1" type="ORF">KI387_020636</name>
</gene>
<comment type="caution">
    <text evidence="1">The sequence shown here is derived from an EMBL/GenBank/DDBJ whole genome shotgun (WGS) entry which is preliminary data.</text>
</comment>
<protein>
    <submittedName>
        <fullName evidence="1">Uncharacterized protein</fullName>
    </submittedName>
</protein>
<name>A0AA38G926_TAXCH</name>